<reference evidence="1 2" key="1">
    <citation type="submission" date="2016-05" db="EMBL/GenBank/DDBJ databases">
        <title>Comparative analysis of secretome profiles of manganese(II)-oxidizing ascomycete fungi.</title>
        <authorList>
            <consortium name="DOE Joint Genome Institute"/>
            <person name="Zeiner C.A."/>
            <person name="Purvine S.O."/>
            <person name="Zink E.M."/>
            <person name="Wu S."/>
            <person name="Pasa-Tolic L."/>
            <person name="Chaput D.L."/>
            <person name="Haridas S."/>
            <person name="Grigoriev I.V."/>
            <person name="Santelli C.M."/>
            <person name="Hansel C.M."/>
        </authorList>
    </citation>
    <scope>NUCLEOTIDE SEQUENCE [LARGE SCALE GENOMIC DNA]</scope>
    <source>
        <strain evidence="1 2">SRC1lrK2f</strain>
    </source>
</reference>
<gene>
    <name evidence="1" type="ORF">CC77DRAFT_1003758</name>
</gene>
<dbReference type="KEGG" id="aalt:CC77DRAFT_1003758"/>
<dbReference type="SUPFAM" id="SSF50978">
    <property type="entry name" value="WD40 repeat-like"/>
    <property type="match status" value="1"/>
</dbReference>
<accession>A0A177E1R0</accession>
<dbReference type="OMA" id="IDQNECW"/>
<dbReference type="VEuPathDB" id="FungiDB:CC77DRAFT_1003758"/>
<evidence type="ECO:0008006" key="3">
    <source>
        <dbReference type="Google" id="ProtNLM"/>
    </source>
</evidence>
<dbReference type="EMBL" id="KV441469">
    <property type="protein sequence ID" value="OAG25696.1"/>
    <property type="molecule type" value="Genomic_DNA"/>
</dbReference>
<dbReference type="GeneID" id="29108817"/>
<dbReference type="AlphaFoldDB" id="A0A177E1R0"/>
<name>A0A177E1R0_ALTAL</name>
<dbReference type="InterPro" id="IPR036322">
    <property type="entry name" value="WD40_repeat_dom_sf"/>
</dbReference>
<evidence type="ECO:0000313" key="1">
    <source>
        <dbReference type="EMBL" id="OAG25696.1"/>
    </source>
</evidence>
<sequence length="447" mass="48710">MSISSSSSYPSARRSSSAVETFPIFTASLGNCTETHLQRSGQRFLRRTHDVATSISPSGWVAACSAKQVRLYNVGSANKSRQIPLHVELSIPLGKKEEIRGVALTEDLLAVITHMQLLVYDEYSRETPNLVKAQRVDQDECWIPRSVSISQSGSPSIDRIATASVAVGGEGESGVKLFRYKYTTGWNAENNRTTLSCPRNTGAIKVVGFSPHRSDILYGPMAFALSTGNRLYCWNVGRSSWPRSPTRLGPSWYVDCNSSGSGGALRDEITNAAFVISPIGKPHILCTVNHRPGSHLPPTFIVPVDTLEYNPQSLRQQMNPIPDSVVGSSVLAGTASRNGRFLIVLEENGHNDYNMKLLTIRGAHTGGLTCSATGMLSWAVRLRVTNTLATKVSIFIQEQNAALEIIAIDGQGHIVHSRISVPEMLQDQPRPLPPLIHEAPYELAVPD</sequence>
<protein>
    <recommendedName>
        <fullName evidence="3">WD40 repeat-like protein</fullName>
    </recommendedName>
</protein>
<proteinExistence type="predicted"/>
<keyword evidence="2" id="KW-1185">Reference proteome</keyword>
<evidence type="ECO:0000313" key="2">
    <source>
        <dbReference type="Proteomes" id="UP000077248"/>
    </source>
</evidence>
<dbReference type="Proteomes" id="UP000077248">
    <property type="component" value="Unassembled WGS sequence"/>
</dbReference>
<dbReference type="RefSeq" id="XP_018391117.1">
    <property type="nucleotide sequence ID" value="XM_018523223.1"/>
</dbReference>
<organism evidence="1 2">
    <name type="scientific">Alternaria alternata</name>
    <name type="common">Alternaria rot fungus</name>
    <name type="synonym">Torula alternata</name>
    <dbReference type="NCBI Taxonomy" id="5599"/>
    <lineage>
        <taxon>Eukaryota</taxon>
        <taxon>Fungi</taxon>
        <taxon>Dikarya</taxon>
        <taxon>Ascomycota</taxon>
        <taxon>Pezizomycotina</taxon>
        <taxon>Dothideomycetes</taxon>
        <taxon>Pleosporomycetidae</taxon>
        <taxon>Pleosporales</taxon>
        <taxon>Pleosporineae</taxon>
        <taxon>Pleosporaceae</taxon>
        <taxon>Alternaria</taxon>
        <taxon>Alternaria sect. Alternaria</taxon>
        <taxon>Alternaria alternata complex</taxon>
    </lineage>
</organism>